<dbReference type="EMBL" id="UINC01143806">
    <property type="protein sequence ID" value="SVD32945.1"/>
    <property type="molecule type" value="Genomic_DNA"/>
</dbReference>
<gene>
    <name evidence="3" type="ORF">METZ01_LOCUS385799</name>
</gene>
<evidence type="ECO:0000259" key="2">
    <source>
        <dbReference type="Pfam" id="PF01266"/>
    </source>
</evidence>
<dbReference type="InterPro" id="IPR006076">
    <property type="entry name" value="FAD-dep_OxRdtase"/>
</dbReference>
<protein>
    <recommendedName>
        <fullName evidence="2">FAD dependent oxidoreductase domain-containing protein</fullName>
    </recommendedName>
</protein>
<sequence length="61" mass="6200">MNANTADVVIIGAGIVGASCAWHMASRGLKVIVLEQENAPAMGSTGKSAAGVRVQFTTRAN</sequence>
<evidence type="ECO:0000256" key="1">
    <source>
        <dbReference type="ARBA" id="ARBA00023002"/>
    </source>
</evidence>
<evidence type="ECO:0000313" key="3">
    <source>
        <dbReference type="EMBL" id="SVD32945.1"/>
    </source>
</evidence>
<proteinExistence type="predicted"/>
<name>A0A382UGG7_9ZZZZ</name>
<dbReference type="InterPro" id="IPR036188">
    <property type="entry name" value="FAD/NAD-bd_sf"/>
</dbReference>
<feature type="domain" description="FAD dependent oxidoreductase" evidence="2">
    <location>
        <begin position="7"/>
        <end position="57"/>
    </location>
</feature>
<dbReference type="AlphaFoldDB" id="A0A382UGG7"/>
<accession>A0A382UGG7</accession>
<dbReference type="SUPFAM" id="SSF51905">
    <property type="entry name" value="FAD/NAD(P)-binding domain"/>
    <property type="match status" value="1"/>
</dbReference>
<dbReference type="PANTHER" id="PTHR13847:SF287">
    <property type="entry name" value="FAD-DEPENDENT OXIDOREDUCTASE DOMAIN-CONTAINING PROTEIN 1"/>
    <property type="match status" value="1"/>
</dbReference>
<dbReference type="Gene3D" id="3.50.50.60">
    <property type="entry name" value="FAD/NAD(P)-binding domain"/>
    <property type="match status" value="1"/>
</dbReference>
<feature type="non-terminal residue" evidence="3">
    <location>
        <position position="61"/>
    </location>
</feature>
<keyword evidence="1" id="KW-0560">Oxidoreductase</keyword>
<dbReference type="PANTHER" id="PTHR13847">
    <property type="entry name" value="SARCOSINE DEHYDROGENASE-RELATED"/>
    <property type="match status" value="1"/>
</dbReference>
<dbReference type="GO" id="GO:0005737">
    <property type="term" value="C:cytoplasm"/>
    <property type="evidence" value="ECO:0007669"/>
    <property type="project" value="TreeGrafter"/>
</dbReference>
<dbReference type="Pfam" id="PF01266">
    <property type="entry name" value="DAO"/>
    <property type="match status" value="1"/>
</dbReference>
<dbReference type="GO" id="GO:0016491">
    <property type="term" value="F:oxidoreductase activity"/>
    <property type="evidence" value="ECO:0007669"/>
    <property type="project" value="UniProtKB-KW"/>
</dbReference>
<organism evidence="3">
    <name type="scientific">marine metagenome</name>
    <dbReference type="NCBI Taxonomy" id="408172"/>
    <lineage>
        <taxon>unclassified sequences</taxon>
        <taxon>metagenomes</taxon>
        <taxon>ecological metagenomes</taxon>
    </lineage>
</organism>
<reference evidence="3" key="1">
    <citation type="submission" date="2018-05" db="EMBL/GenBank/DDBJ databases">
        <authorList>
            <person name="Lanie J.A."/>
            <person name="Ng W.-L."/>
            <person name="Kazmierczak K.M."/>
            <person name="Andrzejewski T.M."/>
            <person name="Davidsen T.M."/>
            <person name="Wayne K.J."/>
            <person name="Tettelin H."/>
            <person name="Glass J.I."/>
            <person name="Rusch D."/>
            <person name="Podicherti R."/>
            <person name="Tsui H.-C.T."/>
            <person name="Winkler M.E."/>
        </authorList>
    </citation>
    <scope>NUCLEOTIDE SEQUENCE</scope>
</reference>